<dbReference type="PANTHER" id="PTHR32097:SF4">
    <property type="entry name" value="GENERAL STRESS PROTEIN 16U"/>
    <property type="match status" value="1"/>
</dbReference>
<accession>A0ABW4TYH3</accession>
<evidence type="ECO:0000313" key="6">
    <source>
        <dbReference type="Proteomes" id="UP001597400"/>
    </source>
</evidence>
<organism evidence="5 6">
    <name type="scientific">Sphingomonas arantia</name>
    <dbReference type="NCBI Taxonomy" id="1460676"/>
    <lineage>
        <taxon>Bacteria</taxon>
        <taxon>Pseudomonadati</taxon>
        <taxon>Pseudomonadota</taxon>
        <taxon>Alphaproteobacteria</taxon>
        <taxon>Sphingomonadales</taxon>
        <taxon>Sphingomonadaceae</taxon>
        <taxon>Sphingomonas</taxon>
    </lineage>
</organism>
<dbReference type="PANTHER" id="PTHR32097">
    <property type="entry name" value="CAMP-BINDING PROTEIN 1-RELATED"/>
    <property type="match status" value="1"/>
</dbReference>
<evidence type="ECO:0000256" key="2">
    <source>
        <dbReference type="ARBA" id="ARBA00022686"/>
    </source>
</evidence>
<dbReference type="EMBL" id="JBHUGS010000003">
    <property type="protein sequence ID" value="MFD1951785.1"/>
    <property type="molecule type" value="Genomic_DNA"/>
</dbReference>
<feature type="domain" description="TerD" evidence="4">
    <location>
        <begin position="230"/>
        <end position="348"/>
    </location>
</feature>
<dbReference type="InterPro" id="IPR017115">
    <property type="entry name" value="Tellurite_resistance_TerA"/>
</dbReference>
<sequence>MEFDCRGDDAGAGGRYEQIGGRPATGGGGVTDLVRGGNAAVPGDRLVLAFGWDVPTGRAVEADISAYPLTAARRVRSDADMIFYNQPSGAGGAVRFDAGIGARGGFAIDLARVPAEIERIALCVTVHDAAARGQTLAMLSAAVVTAASAATPGTPALTFRPELSGATESAMTFAELYRRQGAWKFRAVGQGYNGGLPALARSFGIDVAEERARPAPPPPPAPPVSLKKVSLEKAGQSVSLAKKGADFGEIVVNLNWSAPAKGIFGAKTAIDLDLGCLFELTNGRTHVVQALGDAFGSYDREPYIELSGDDRTGDVSAGETIRINGAHWPKIKRIMLFANIYDGVPNWQATDGVVTVTMPDQPPIEVRMTEGRNAKRLCGVAMIENDRGALKATRIVEYFADQQALDKRFGFGLRWTAGRKD</sequence>
<evidence type="ECO:0000259" key="4">
    <source>
        <dbReference type="Pfam" id="PF02342"/>
    </source>
</evidence>
<comment type="caution">
    <text evidence="5">The sequence shown here is derived from an EMBL/GenBank/DDBJ whole genome shotgun (WGS) entry which is preliminary data.</text>
</comment>
<dbReference type="RefSeq" id="WP_380930652.1">
    <property type="nucleotide sequence ID" value="NZ_JBHUGS010000003.1"/>
</dbReference>
<dbReference type="Gene3D" id="2.60.60.30">
    <property type="entry name" value="sav2460 like domains"/>
    <property type="match status" value="2"/>
</dbReference>
<dbReference type="Proteomes" id="UP001597400">
    <property type="component" value="Unassembled WGS sequence"/>
</dbReference>
<name>A0ABW4TYH3_9SPHN</name>
<proteinExistence type="inferred from homology"/>
<feature type="region of interest" description="Disordered" evidence="3">
    <location>
        <begin position="1"/>
        <end position="23"/>
    </location>
</feature>
<feature type="domain" description="TerD" evidence="4">
    <location>
        <begin position="34"/>
        <end position="203"/>
    </location>
</feature>
<keyword evidence="6" id="KW-1185">Reference proteome</keyword>
<dbReference type="InterPro" id="IPR051324">
    <property type="entry name" value="Stress/Tellurium_Resist"/>
</dbReference>
<gene>
    <name evidence="5" type="ORF">ACFSGX_13505</name>
</gene>
<dbReference type="PIRSF" id="PIRSF037118">
    <property type="entry name" value="Tellurite_resistance_TerA"/>
    <property type="match status" value="1"/>
</dbReference>
<dbReference type="InterPro" id="IPR003325">
    <property type="entry name" value="TerD"/>
</dbReference>
<dbReference type="Pfam" id="PF02342">
    <property type="entry name" value="TerD"/>
    <property type="match status" value="2"/>
</dbReference>
<evidence type="ECO:0000313" key="5">
    <source>
        <dbReference type="EMBL" id="MFD1951785.1"/>
    </source>
</evidence>
<protein>
    <submittedName>
        <fullName evidence="5">TerD family protein</fullName>
    </submittedName>
</protein>
<dbReference type="CDD" id="cd06974">
    <property type="entry name" value="TerD_like"/>
    <property type="match status" value="2"/>
</dbReference>
<evidence type="ECO:0000256" key="3">
    <source>
        <dbReference type="SAM" id="MobiDB-lite"/>
    </source>
</evidence>
<evidence type="ECO:0000256" key="1">
    <source>
        <dbReference type="ARBA" id="ARBA00008775"/>
    </source>
</evidence>
<reference evidence="6" key="1">
    <citation type="journal article" date="2019" name="Int. J. Syst. Evol. Microbiol.">
        <title>The Global Catalogue of Microorganisms (GCM) 10K type strain sequencing project: providing services to taxonomists for standard genome sequencing and annotation.</title>
        <authorList>
            <consortium name="The Broad Institute Genomics Platform"/>
            <consortium name="The Broad Institute Genome Sequencing Center for Infectious Disease"/>
            <person name="Wu L."/>
            <person name="Ma J."/>
        </authorList>
    </citation>
    <scope>NUCLEOTIDE SEQUENCE [LARGE SCALE GENOMIC DNA]</scope>
    <source>
        <strain evidence="6">CGMCC 1.12702</strain>
    </source>
</reference>
<comment type="similarity">
    <text evidence="1">Belongs to the CAPAB/TerDEXZ family.</text>
</comment>
<keyword evidence="2" id="KW-0778">Tellurium resistance</keyword>